<organism evidence="1 2">
    <name type="scientific">Panicum miliaceum</name>
    <name type="common">Proso millet</name>
    <name type="synonym">Broomcorn millet</name>
    <dbReference type="NCBI Taxonomy" id="4540"/>
    <lineage>
        <taxon>Eukaryota</taxon>
        <taxon>Viridiplantae</taxon>
        <taxon>Streptophyta</taxon>
        <taxon>Embryophyta</taxon>
        <taxon>Tracheophyta</taxon>
        <taxon>Spermatophyta</taxon>
        <taxon>Magnoliopsida</taxon>
        <taxon>Liliopsida</taxon>
        <taxon>Poales</taxon>
        <taxon>Poaceae</taxon>
        <taxon>PACMAD clade</taxon>
        <taxon>Panicoideae</taxon>
        <taxon>Panicodae</taxon>
        <taxon>Paniceae</taxon>
        <taxon>Panicinae</taxon>
        <taxon>Panicum</taxon>
        <taxon>Panicum sect. Panicum</taxon>
    </lineage>
</organism>
<dbReference type="Proteomes" id="UP000275267">
    <property type="component" value="Unassembled WGS sequence"/>
</dbReference>
<dbReference type="PANTHER" id="PTHR32133">
    <property type="entry name" value="OS07G0120400 PROTEIN"/>
    <property type="match status" value="1"/>
</dbReference>
<comment type="caution">
    <text evidence="1">The sequence shown here is derived from an EMBL/GenBank/DDBJ whole genome shotgun (WGS) entry which is preliminary data.</text>
</comment>
<dbReference type="SUPFAM" id="SSF50965">
    <property type="entry name" value="Galactose oxidase, central domain"/>
    <property type="match status" value="1"/>
</dbReference>
<dbReference type="OrthoDB" id="628792at2759"/>
<proteinExistence type="predicted"/>
<reference evidence="2" key="1">
    <citation type="journal article" date="2019" name="Nat. Commun.">
        <title>The genome of broomcorn millet.</title>
        <authorList>
            <person name="Zou C."/>
            <person name="Miki D."/>
            <person name="Li D."/>
            <person name="Tang Q."/>
            <person name="Xiao L."/>
            <person name="Rajput S."/>
            <person name="Deng P."/>
            <person name="Jia W."/>
            <person name="Huang R."/>
            <person name="Zhang M."/>
            <person name="Sun Y."/>
            <person name="Hu J."/>
            <person name="Fu X."/>
            <person name="Schnable P.S."/>
            <person name="Li F."/>
            <person name="Zhang H."/>
            <person name="Feng B."/>
            <person name="Zhu X."/>
            <person name="Liu R."/>
            <person name="Schnable J.C."/>
            <person name="Zhu J.-K."/>
            <person name="Zhang H."/>
        </authorList>
    </citation>
    <scope>NUCLEOTIDE SEQUENCE [LARGE SCALE GENOMIC DNA]</scope>
</reference>
<evidence type="ECO:0008006" key="3">
    <source>
        <dbReference type="Google" id="ProtNLM"/>
    </source>
</evidence>
<evidence type="ECO:0000313" key="1">
    <source>
        <dbReference type="EMBL" id="RLM86055.1"/>
    </source>
</evidence>
<dbReference type="InterPro" id="IPR011043">
    <property type="entry name" value="Gal_Oxase/kelch_b-propeller"/>
</dbReference>
<evidence type="ECO:0000313" key="2">
    <source>
        <dbReference type="Proteomes" id="UP000275267"/>
    </source>
</evidence>
<dbReference type="AlphaFoldDB" id="A0A3L6QTK9"/>
<protein>
    <recommendedName>
        <fullName evidence="3">F-box domain-containing protein</fullName>
    </recommendedName>
</protein>
<dbReference type="EMBL" id="PQIB02000011">
    <property type="protein sequence ID" value="RLM86055.1"/>
    <property type="molecule type" value="Genomic_DNA"/>
</dbReference>
<dbReference type="SUPFAM" id="SSF81383">
    <property type="entry name" value="F-box domain"/>
    <property type="match status" value="1"/>
</dbReference>
<sequence>MAKALMGELVEEILLRLPPDDPASLVRATTMCRRWCRVVSAPGFRRGFAERHRAAPMLGFFANLRDGDEDDEDDFVGRLVPATPFRPRHADRRGTRALDACHGCVLLTTTPWEPNLEVWDPVTGELRELPRPNLPWNAAVVCAAHGECDHLDCRGGPFLIVFLDGSGPEEMQVYVYPSEVGAWSGPTYGPPSSTYGVETVPTALVGNALYFLMDATNSILQYDLAKQSVSMLHLPYGFESDFAVFTTSEDGELGFANVENSRLWLWSMETGPEGDAMWALKRYIELVTLLQVDAAAIVNDYVGFAHGVGVFFVKTEDVWFSIDLKSGRVREEDCGDGDIASTSQANCSWMMEGGGG</sequence>
<keyword evidence="2" id="KW-1185">Reference proteome</keyword>
<accession>A0A3L6QTK9</accession>
<dbReference type="PANTHER" id="PTHR32133:SF386">
    <property type="entry name" value="F-BOX DOMAIN-CONTAINING PROTEIN"/>
    <property type="match status" value="1"/>
</dbReference>
<name>A0A3L6QTK9_PANMI</name>
<gene>
    <name evidence="1" type="ORF">C2845_PM04G01310</name>
</gene>
<dbReference type="InterPro" id="IPR036047">
    <property type="entry name" value="F-box-like_dom_sf"/>
</dbReference>